<dbReference type="InterPro" id="IPR037353">
    <property type="entry name" value="ASH2"/>
</dbReference>
<dbReference type="PANTHER" id="PTHR10598">
    <property type="entry name" value="SET1/ASH2 HISTONE METHYLTRANSFERASE COMPLEX SUBUNIT ASH2"/>
    <property type="match status" value="1"/>
</dbReference>
<feature type="region of interest" description="Disordered" evidence="4">
    <location>
        <begin position="64"/>
        <end position="178"/>
    </location>
</feature>
<evidence type="ECO:0000313" key="7">
    <source>
        <dbReference type="Proteomes" id="UP000480548"/>
    </source>
</evidence>
<dbReference type="EMBL" id="WIQZ01000115">
    <property type="protein sequence ID" value="KAF3122914.1"/>
    <property type="molecule type" value="Genomic_DNA"/>
</dbReference>
<evidence type="ECO:0000256" key="1">
    <source>
        <dbReference type="ARBA" id="ARBA00004123"/>
    </source>
</evidence>
<feature type="region of interest" description="Disordered" evidence="4">
    <location>
        <begin position="745"/>
        <end position="766"/>
    </location>
</feature>
<dbReference type="PANTHER" id="PTHR10598:SF0">
    <property type="entry name" value="SET1_ASH2 HISTONE METHYLTRANSFERASE COMPLEX SUBUNIT ASH2"/>
    <property type="match status" value="1"/>
</dbReference>
<dbReference type="GO" id="GO:0000976">
    <property type="term" value="F:transcription cis-regulatory region binding"/>
    <property type="evidence" value="ECO:0007669"/>
    <property type="project" value="TreeGrafter"/>
</dbReference>
<dbReference type="InterPro" id="IPR001870">
    <property type="entry name" value="B30.2/SPRY"/>
</dbReference>
<comment type="caution">
    <text evidence="6">The sequence shown here is derived from an EMBL/GenBank/DDBJ whole genome shotgun (WGS) entry which is preliminary data.</text>
</comment>
<dbReference type="CDD" id="cd12872">
    <property type="entry name" value="SPRY_Ash2"/>
    <property type="match status" value="1"/>
</dbReference>
<name>A0A7C8JKZ8_ORBOL</name>
<dbReference type="GO" id="GO:0048188">
    <property type="term" value="C:Set1C/COMPASS complex"/>
    <property type="evidence" value="ECO:0007669"/>
    <property type="project" value="InterPro"/>
</dbReference>
<comment type="subcellular location">
    <subcellularLocation>
        <location evidence="1">Nucleus</location>
    </subcellularLocation>
</comment>
<sequence length="766" mass="83197">MTFILTFTFTNPLPLTNKPHQPNTITITPASWSISLVVAFASLSSDTMSANDLPLPTAGNSGVSANPAALSPGRATSHPPPVIPMKRSLSRDPEPRIESPVPGGHHATPLAGSPEPNLLGTGAVANRPIKTKARDKPVPREGGREKKESWKKKEAQAAARGGTPTSTPTGGPSAKGTSSKAAAAAVVVKDAPPGLQVYPLSPPKEIDYLAAKPPIFVPVTYPKNSDVSFFETTEHPSNRKGFRYLPCKASHLIPTLKYHTTEVPPYAARISYEDKSNHIHLGETGFALTTEKGFRSARANVGLREGDWYYECKVLNGINPNDLTEENGHVRIGFARRETSLDVPVGYDAYSYGVRDKDGQIVHMSRPKDFMKESVVNGDVIGLHISLPPLSVQRGILAPYSENSKYPPDVIRDRVPIKYKAQLYFESFEYMPVKDMEDAMNPAAPTVIGAPSLSTAKGTKACFKSLPGSKIIIYKNGRRIGTAFEDLFAFLPPASQPLSSGGGRPLDDGHCGYYPTVSVFRGGRAQVNFGPTWEYPPEDLSFGNDDIPILITNDDEMRDDDVVVEKYKARAICERYNEQIAEDCVYDLVDEVDLWLAEKKAGEAGPSGAENGAGIQSGVRMSSMQPQMSLASRALEIPMAGTQVQPGMGMTPVQYLMQYPASKLATNPTQYLPQYEGQCSMQHQMQQYHGQDNPAQSLALPIHMATSALGLQFSQNQHPQAINKHNLTPLMKKPKLDDIYKTPGAPGNPFAGILDEKARPRTPPAC</sequence>
<dbReference type="SUPFAM" id="SSF49899">
    <property type="entry name" value="Concanavalin A-like lectins/glucanases"/>
    <property type="match status" value="1"/>
</dbReference>
<feature type="compositionally biased region" description="Basic and acidic residues" evidence="4">
    <location>
        <begin position="132"/>
        <end position="155"/>
    </location>
</feature>
<evidence type="ECO:0000256" key="4">
    <source>
        <dbReference type="SAM" id="MobiDB-lite"/>
    </source>
</evidence>
<organism evidence="6 7">
    <name type="scientific">Orbilia oligospora</name>
    <name type="common">Nematode-trapping fungus</name>
    <name type="synonym">Arthrobotrys oligospora</name>
    <dbReference type="NCBI Taxonomy" id="2813651"/>
    <lineage>
        <taxon>Eukaryota</taxon>
        <taxon>Fungi</taxon>
        <taxon>Dikarya</taxon>
        <taxon>Ascomycota</taxon>
        <taxon>Pezizomycotina</taxon>
        <taxon>Orbiliomycetes</taxon>
        <taxon>Orbiliales</taxon>
        <taxon>Orbiliaceae</taxon>
        <taxon>Orbilia</taxon>
    </lineage>
</organism>
<evidence type="ECO:0000256" key="3">
    <source>
        <dbReference type="ARBA" id="ARBA00038149"/>
    </source>
</evidence>
<dbReference type="InterPro" id="IPR003877">
    <property type="entry name" value="SPRY_dom"/>
</dbReference>
<dbReference type="InterPro" id="IPR013320">
    <property type="entry name" value="ConA-like_dom_sf"/>
</dbReference>
<protein>
    <recommendedName>
        <fullName evidence="5">B30.2/SPRY domain-containing protein</fullName>
    </recommendedName>
</protein>
<gene>
    <name evidence="6" type="ORF">TWF703_001060</name>
</gene>
<evidence type="ECO:0000256" key="2">
    <source>
        <dbReference type="ARBA" id="ARBA00023242"/>
    </source>
</evidence>
<reference evidence="6 7" key="1">
    <citation type="submission" date="2019-06" db="EMBL/GenBank/DDBJ databases">
        <authorList>
            <person name="Palmer J.M."/>
        </authorList>
    </citation>
    <scope>NUCLEOTIDE SEQUENCE [LARGE SCALE GENOMIC DNA]</scope>
    <source>
        <strain evidence="6 7">TWF703</strain>
    </source>
</reference>
<comment type="similarity">
    <text evidence="3">Belongs to the cclA family.</text>
</comment>
<feature type="domain" description="B30.2/SPRY" evidence="5">
    <location>
        <begin position="248"/>
        <end position="446"/>
    </location>
</feature>
<dbReference type="PROSITE" id="PS50188">
    <property type="entry name" value="B302_SPRY"/>
    <property type="match status" value="1"/>
</dbReference>
<dbReference type="SMART" id="SM00449">
    <property type="entry name" value="SPRY"/>
    <property type="match status" value="1"/>
</dbReference>
<evidence type="ECO:0000259" key="5">
    <source>
        <dbReference type="PROSITE" id="PS50188"/>
    </source>
</evidence>
<evidence type="ECO:0000313" key="6">
    <source>
        <dbReference type="EMBL" id="KAF3122914.1"/>
    </source>
</evidence>
<dbReference type="Proteomes" id="UP000480548">
    <property type="component" value="Unassembled WGS sequence"/>
</dbReference>
<dbReference type="AlphaFoldDB" id="A0A7C8JKZ8"/>
<accession>A0A7C8JKZ8</accession>
<feature type="compositionally biased region" description="Low complexity" evidence="4">
    <location>
        <begin position="157"/>
        <end position="178"/>
    </location>
</feature>
<proteinExistence type="inferred from homology"/>
<dbReference type="InterPro" id="IPR043136">
    <property type="entry name" value="B30.2/SPRY_sf"/>
</dbReference>
<dbReference type="Gene3D" id="2.60.120.920">
    <property type="match status" value="1"/>
</dbReference>
<keyword evidence="2" id="KW-0539">Nucleus</keyword>